<keyword evidence="5 7" id="KW-1133">Transmembrane helix</keyword>
<feature type="transmembrane region" description="Helical" evidence="7">
    <location>
        <begin position="121"/>
        <end position="139"/>
    </location>
</feature>
<dbReference type="InterPro" id="IPR035906">
    <property type="entry name" value="MetI-like_sf"/>
</dbReference>
<dbReference type="PANTHER" id="PTHR30151:SF0">
    <property type="entry name" value="ABC TRANSPORTER PERMEASE PROTEIN MJ0413-RELATED"/>
    <property type="match status" value="1"/>
</dbReference>
<dbReference type="GO" id="GO:0005886">
    <property type="term" value="C:plasma membrane"/>
    <property type="evidence" value="ECO:0007669"/>
    <property type="project" value="UniProtKB-SubCell"/>
</dbReference>
<keyword evidence="4 7" id="KW-0812">Transmembrane</keyword>
<dbReference type="CDD" id="cd06261">
    <property type="entry name" value="TM_PBP2"/>
    <property type="match status" value="1"/>
</dbReference>
<evidence type="ECO:0000313" key="9">
    <source>
        <dbReference type="Proteomes" id="UP000178256"/>
    </source>
</evidence>
<feature type="transmembrane region" description="Helical" evidence="7">
    <location>
        <begin position="95"/>
        <end position="115"/>
    </location>
</feature>
<keyword evidence="3" id="KW-1003">Cell membrane</keyword>
<reference evidence="8 9" key="1">
    <citation type="journal article" date="2016" name="Nat. Commun.">
        <title>Thousands of microbial genomes shed light on interconnected biogeochemical processes in an aquifer system.</title>
        <authorList>
            <person name="Anantharaman K."/>
            <person name="Brown C.T."/>
            <person name="Hug L.A."/>
            <person name="Sharon I."/>
            <person name="Castelle C.J."/>
            <person name="Probst A.J."/>
            <person name="Thomas B.C."/>
            <person name="Singh A."/>
            <person name="Wilkins M.J."/>
            <person name="Karaoz U."/>
            <person name="Brodie E.L."/>
            <person name="Williams K.H."/>
            <person name="Hubbard S.S."/>
            <person name="Banfield J.F."/>
        </authorList>
    </citation>
    <scope>NUCLEOTIDE SEQUENCE [LARGE SCALE GENOMIC DNA]</scope>
</reference>
<evidence type="ECO:0000256" key="7">
    <source>
        <dbReference type="SAM" id="Phobius"/>
    </source>
</evidence>
<feature type="transmembrane region" description="Helical" evidence="7">
    <location>
        <begin position="213"/>
        <end position="233"/>
    </location>
</feature>
<dbReference type="Gene3D" id="1.10.3720.10">
    <property type="entry name" value="MetI-like"/>
    <property type="match status" value="1"/>
</dbReference>
<dbReference type="Proteomes" id="UP000178256">
    <property type="component" value="Unassembled WGS sequence"/>
</dbReference>
<organism evidence="8 9">
    <name type="scientific">Candidatus Yanofskybacteria bacterium RIFCSPLOWO2_01_FULL_44_22</name>
    <dbReference type="NCBI Taxonomy" id="1802697"/>
    <lineage>
        <taxon>Bacteria</taxon>
        <taxon>Candidatus Yanofskyibacteriota</taxon>
    </lineage>
</organism>
<evidence type="ECO:0000313" key="8">
    <source>
        <dbReference type="EMBL" id="OGN25387.1"/>
    </source>
</evidence>
<dbReference type="EMBL" id="MGKL01000020">
    <property type="protein sequence ID" value="OGN25387.1"/>
    <property type="molecule type" value="Genomic_DNA"/>
</dbReference>
<evidence type="ECO:0008006" key="10">
    <source>
        <dbReference type="Google" id="ProtNLM"/>
    </source>
</evidence>
<protein>
    <recommendedName>
        <fullName evidence="10">Nitrate ABC transporter permease</fullName>
    </recommendedName>
</protein>
<gene>
    <name evidence="8" type="ORF">A2925_00755</name>
</gene>
<accession>A0A1F8GIZ8</accession>
<dbReference type="PANTHER" id="PTHR30151">
    <property type="entry name" value="ALKANE SULFONATE ABC TRANSPORTER-RELATED, MEMBRANE SUBUNIT"/>
    <property type="match status" value="1"/>
</dbReference>
<name>A0A1F8GIZ8_9BACT</name>
<dbReference type="AlphaFoldDB" id="A0A1F8GIZ8"/>
<evidence type="ECO:0000256" key="4">
    <source>
        <dbReference type="ARBA" id="ARBA00022692"/>
    </source>
</evidence>
<comment type="caution">
    <text evidence="8">The sequence shown here is derived from an EMBL/GenBank/DDBJ whole genome shotgun (WGS) entry which is preliminary data.</text>
</comment>
<dbReference type="GO" id="GO:0055085">
    <property type="term" value="P:transmembrane transport"/>
    <property type="evidence" value="ECO:0007669"/>
    <property type="project" value="InterPro"/>
</dbReference>
<sequence>MGSKQAIALMHLTFWAMIWLFVPWKILPKPSEVWTAFLRLWNQGFAVELWTSFWLNAEVLVLSSVISAAIIYLAVSPLVGKHVKPYLTMVSKFRFMGLVGWSLAFTLMFGGGHYLKVSLMTFAMTAFMTTAMFSVVVNIPKEQFDHARTLRMGEWRIVWEVVIRGTLDQMFDVVRQNAAIGWTMLTMVEGLSRSEGGVGVLLLSQNKFFKLDGIFAIQLAILFLALFQDFFLAKCHKFLFPYAYLSKEKH</sequence>
<keyword evidence="2" id="KW-0813">Transport</keyword>
<dbReference type="STRING" id="1802697.A2925_00755"/>
<dbReference type="SUPFAM" id="SSF161098">
    <property type="entry name" value="MetI-like"/>
    <property type="match status" value="1"/>
</dbReference>
<evidence type="ECO:0000256" key="6">
    <source>
        <dbReference type="ARBA" id="ARBA00023136"/>
    </source>
</evidence>
<keyword evidence="6 7" id="KW-0472">Membrane</keyword>
<evidence type="ECO:0000256" key="5">
    <source>
        <dbReference type="ARBA" id="ARBA00022989"/>
    </source>
</evidence>
<dbReference type="InterPro" id="IPR000515">
    <property type="entry name" value="MetI-like"/>
</dbReference>
<comment type="subcellular location">
    <subcellularLocation>
        <location evidence="1">Cell membrane</location>
        <topology evidence="1">Multi-pass membrane protein</topology>
    </subcellularLocation>
</comment>
<feature type="transmembrane region" description="Helical" evidence="7">
    <location>
        <begin position="7"/>
        <end position="27"/>
    </location>
</feature>
<proteinExistence type="predicted"/>
<evidence type="ECO:0000256" key="2">
    <source>
        <dbReference type="ARBA" id="ARBA00022448"/>
    </source>
</evidence>
<feature type="transmembrane region" description="Helical" evidence="7">
    <location>
        <begin position="53"/>
        <end position="75"/>
    </location>
</feature>
<evidence type="ECO:0000256" key="1">
    <source>
        <dbReference type="ARBA" id="ARBA00004651"/>
    </source>
</evidence>
<evidence type="ECO:0000256" key="3">
    <source>
        <dbReference type="ARBA" id="ARBA00022475"/>
    </source>
</evidence>